<comment type="caution">
    <text evidence="3">The sequence shown here is derived from an EMBL/GenBank/DDBJ whole genome shotgun (WGS) entry which is preliminary data.</text>
</comment>
<protein>
    <recommendedName>
        <fullName evidence="2">DUF4395 domain-containing protein</fullName>
    </recommendedName>
</protein>
<accession>A0ABU0CPZ0</accession>
<gene>
    <name evidence="3" type="ORF">J2S00_000752</name>
</gene>
<feature type="transmembrane region" description="Helical" evidence="1">
    <location>
        <begin position="103"/>
        <end position="128"/>
    </location>
</feature>
<reference evidence="3 4" key="1">
    <citation type="submission" date="2023-07" db="EMBL/GenBank/DDBJ databases">
        <title>Genomic Encyclopedia of Type Strains, Phase IV (KMG-IV): sequencing the most valuable type-strain genomes for metagenomic binning, comparative biology and taxonomic classification.</title>
        <authorList>
            <person name="Goeker M."/>
        </authorList>
    </citation>
    <scope>NUCLEOTIDE SEQUENCE [LARGE SCALE GENOMIC DNA]</scope>
    <source>
        <strain evidence="3 4">DSM 17740</strain>
    </source>
</reference>
<evidence type="ECO:0000313" key="4">
    <source>
        <dbReference type="Proteomes" id="UP001232445"/>
    </source>
</evidence>
<feature type="domain" description="DUF4395" evidence="2">
    <location>
        <begin position="5"/>
        <end position="131"/>
    </location>
</feature>
<keyword evidence="1" id="KW-1133">Transmembrane helix</keyword>
<dbReference type="EMBL" id="JAUSUQ010000002">
    <property type="protein sequence ID" value="MDQ0337969.1"/>
    <property type="molecule type" value="Genomic_DNA"/>
</dbReference>
<feature type="transmembrane region" description="Helical" evidence="1">
    <location>
        <begin position="35"/>
        <end position="57"/>
    </location>
</feature>
<dbReference type="RefSeq" id="WP_188622652.1">
    <property type="nucleotide sequence ID" value="NZ_JAUSUQ010000002.1"/>
</dbReference>
<sequence>MKQGIPVPLVRANQWVMVGGILLAILLQSQLLLTLLFIISLLALLFGPKGNVVFVLTKPLLKNRLAAAEQEAAELQRFNQSIATILLGLAVGILWTTGHWSGWIPAGMVMVAAAFALAGYCIGCTIYFQWKQWRHTQRS</sequence>
<evidence type="ECO:0000259" key="2">
    <source>
        <dbReference type="Pfam" id="PF14340"/>
    </source>
</evidence>
<evidence type="ECO:0000256" key="1">
    <source>
        <dbReference type="SAM" id="Phobius"/>
    </source>
</evidence>
<name>A0ABU0CPZ0_9BACI</name>
<evidence type="ECO:0000313" key="3">
    <source>
        <dbReference type="EMBL" id="MDQ0337969.1"/>
    </source>
</evidence>
<dbReference type="Pfam" id="PF14340">
    <property type="entry name" value="DUF4395"/>
    <property type="match status" value="1"/>
</dbReference>
<feature type="transmembrane region" description="Helical" evidence="1">
    <location>
        <begin position="78"/>
        <end position="97"/>
    </location>
</feature>
<dbReference type="PIRSF" id="PIRSF030042">
    <property type="entry name" value="UCP030042"/>
    <property type="match status" value="1"/>
</dbReference>
<dbReference type="Proteomes" id="UP001232445">
    <property type="component" value="Unassembled WGS sequence"/>
</dbReference>
<keyword evidence="1" id="KW-0812">Transmembrane</keyword>
<keyword evidence="4" id="KW-1185">Reference proteome</keyword>
<dbReference type="InterPro" id="IPR025508">
    <property type="entry name" value="DUF4395"/>
</dbReference>
<dbReference type="InterPro" id="IPR016942">
    <property type="entry name" value="UCP030042"/>
</dbReference>
<keyword evidence="1" id="KW-0472">Membrane</keyword>
<organism evidence="3 4">
    <name type="scientific">Caldalkalibacillus uzonensis</name>
    <dbReference type="NCBI Taxonomy" id="353224"/>
    <lineage>
        <taxon>Bacteria</taxon>
        <taxon>Bacillati</taxon>
        <taxon>Bacillota</taxon>
        <taxon>Bacilli</taxon>
        <taxon>Bacillales</taxon>
        <taxon>Bacillaceae</taxon>
        <taxon>Caldalkalibacillus</taxon>
    </lineage>
</organism>
<feature type="transmembrane region" description="Helical" evidence="1">
    <location>
        <begin position="12"/>
        <end position="29"/>
    </location>
</feature>
<proteinExistence type="predicted"/>